<sequence>MNFERAEISFSATVDEDVIGVTRCEVTERVKNMGRHAIEHRRRRLQALGHDESLREHTAGSADSRERNAALSHQNLIEAIGEVDGAIDDAARHGVQYHVLTGDLRLHRDGGVIQLVEGVDDAPSAGGLFTQKVGVECGEILSRTWPAFRRPSKMSSIALTRSRGSGHCRVSQCSEPGARSISWRTPRPAGSSAGILSKKTSAKS</sequence>
<dbReference type="EMBL" id="QXFT01000335">
    <property type="protein sequence ID" value="KAE9346891.1"/>
    <property type="molecule type" value="Genomic_DNA"/>
</dbReference>
<name>A0A6A4G0M0_9STRA</name>
<evidence type="ECO:0000256" key="1">
    <source>
        <dbReference type="SAM" id="MobiDB-lite"/>
    </source>
</evidence>
<feature type="region of interest" description="Disordered" evidence="1">
    <location>
        <begin position="168"/>
        <end position="204"/>
    </location>
</feature>
<organism evidence="2 3">
    <name type="scientific">Phytophthora rubi</name>
    <dbReference type="NCBI Taxonomy" id="129364"/>
    <lineage>
        <taxon>Eukaryota</taxon>
        <taxon>Sar</taxon>
        <taxon>Stramenopiles</taxon>
        <taxon>Oomycota</taxon>
        <taxon>Peronosporomycetes</taxon>
        <taxon>Peronosporales</taxon>
        <taxon>Peronosporaceae</taxon>
        <taxon>Phytophthora</taxon>
    </lineage>
</organism>
<comment type="caution">
    <text evidence="2">The sequence shown here is derived from an EMBL/GenBank/DDBJ whole genome shotgun (WGS) entry which is preliminary data.</text>
</comment>
<proteinExistence type="predicted"/>
<dbReference type="Proteomes" id="UP000434957">
    <property type="component" value="Unassembled WGS sequence"/>
</dbReference>
<keyword evidence="3" id="KW-1185">Reference proteome</keyword>
<dbReference type="AlphaFoldDB" id="A0A6A4G0M0"/>
<evidence type="ECO:0000313" key="3">
    <source>
        <dbReference type="Proteomes" id="UP000434957"/>
    </source>
</evidence>
<reference evidence="2 3" key="1">
    <citation type="submission" date="2018-08" db="EMBL/GenBank/DDBJ databases">
        <title>Genomic investigation of the strawberry pathogen Phytophthora fragariae indicates pathogenicity is determined by transcriptional variation in three key races.</title>
        <authorList>
            <person name="Adams T.M."/>
            <person name="Armitage A.D."/>
            <person name="Sobczyk M.K."/>
            <person name="Bates H.J."/>
            <person name="Dunwell J.M."/>
            <person name="Nellist C.F."/>
            <person name="Harrison R.J."/>
        </authorList>
    </citation>
    <scope>NUCLEOTIDE SEQUENCE [LARGE SCALE GENOMIC DNA]</scope>
    <source>
        <strain evidence="2 3">SCRP333</strain>
    </source>
</reference>
<evidence type="ECO:0000313" key="2">
    <source>
        <dbReference type="EMBL" id="KAE9346891.1"/>
    </source>
</evidence>
<gene>
    <name evidence="2" type="ORF">PR003_g7213</name>
</gene>
<accession>A0A6A4G0M0</accession>
<protein>
    <submittedName>
        <fullName evidence="2">Uncharacterized protein</fullName>
    </submittedName>
</protein>